<dbReference type="SUPFAM" id="SSF63380">
    <property type="entry name" value="Riboflavin synthase domain-like"/>
    <property type="match status" value="1"/>
</dbReference>
<dbReference type="InterPro" id="IPR003097">
    <property type="entry name" value="CysJ-like_FAD-binding"/>
</dbReference>
<keyword evidence="10" id="KW-0249">Electron transport</keyword>
<evidence type="ECO:0000313" key="16">
    <source>
        <dbReference type="Proteomes" id="UP000095023"/>
    </source>
</evidence>
<dbReference type="GO" id="GO:0000103">
    <property type="term" value="P:sulfate assimilation"/>
    <property type="evidence" value="ECO:0007669"/>
    <property type="project" value="EnsemblFungi"/>
</dbReference>
<dbReference type="SUPFAM" id="SSF52922">
    <property type="entry name" value="TK C-terminal domain-like"/>
    <property type="match status" value="1"/>
</dbReference>
<dbReference type="AlphaFoldDB" id="A0A1E4TLN6"/>
<dbReference type="Gene3D" id="1.20.990.10">
    <property type="entry name" value="NADPH-cytochrome p450 Reductase, Chain A, domain 3"/>
    <property type="match status" value="1"/>
</dbReference>
<evidence type="ECO:0000256" key="6">
    <source>
        <dbReference type="ARBA" id="ARBA00022630"/>
    </source>
</evidence>
<dbReference type="FunFam" id="1.20.990.10:FF:000010">
    <property type="entry name" value="Sulfite reductase [NADPH] flavoprotein component"/>
    <property type="match status" value="1"/>
</dbReference>
<evidence type="ECO:0000313" key="15">
    <source>
        <dbReference type="EMBL" id="ODV92675.1"/>
    </source>
</evidence>
<proteinExistence type="predicted"/>
<dbReference type="Proteomes" id="UP000095023">
    <property type="component" value="Unassembled WGS sequence"/>
</dbReference>
<dbReference type="PANTHER" id="PTHR19384:SF109">
    <property type="entry name" value="SULFITE REDUCTASE [NADPH] FLAVOPROTEIN COMPONENT"/>
    <property type="match status" value="1"/>
</dbReference>
<dbReference type="GO" id="GO:0004783">
    <property type="term" value="F:sulfite reductase (NADPH) activity"/>
    <property type="evidence" value="ECO:0007669"/>
    <property type="project" value="UniProtKB-EC"/>
</dbReference>
<dbReference type="InterPro" id="IPR001433">
    <property type="entry name" value="OxRdtase_FAD/NAD-bd"/>
</dbReference>
<dbReference type="InterPro" id="IPR009014">
    <property type="entry name" value="Transketo_C/PFOR_II"/>
</dbReference>
<dbReference type="Pfam" id="PF00175">
    <property type="entry name" value="NAD_binding_1"/>
    <property type="match status" value="1"/>
</dbReference>
<evidence type="ECO:0000256" key="8">
    <source>
        <dbReference type="ARBA" id="ARBA00022827"/>
    </source>
</evidence>
<comment type="pathway">
    <text evidence="3">Sulfur metabolism; hydrogen sulfide biosynthesis; hydrogen sulfide from sulfite (NADPH route): step 1/1.</text>
</comment>
<dbReference type="InterPro" id="IPR001709">
    <property type="entry name" value="Flavoprot_Pyr_Nucl_cyt_Rdtase"/>
</dbReference>
<evidence type="ECO:0000256" key="7">
    <source>
        <dbReference type="ARBA" id="ARBA00022643"/>
    </source>
</evidence>
<evidence type="ECO:0000259" key="14">
    <source>
        <dbReference type="PROSITE" id="PS51384"/>
    </source>
</evidence>
<dbReference type="Pfam" id="PF00667">
    <property type="entry name" value="FAD_binding_1"/>
    <property type="match status" value="1"/>
</dbReference>
<keyword evidence="7" id="KW-0288">FMN</keyword>
<dbReference type="Gene3D" id="3.40.920.10">
    <property type="entry name" value="Pyruvate-ferredoxin oxidoreductase, PFOR, domain III"/>
    <property type="match status" value="1"/>
</dbReference>
<dbReference type="GO" id="GO:0010181">
    <property type="term" value="F:FMN binding"/>
    <property type="evidence" value="ECO:0007669"/>
    <property type="project" value="TreeGrafter"/>
</dbReference>
<feature type="non-terminal residue" evidence="15">
    <location>
        <position position="1"/>
    </location>
</feature>
<feature type="non-terminal residue" evidence="15">
    <location>
        <position position="1028"/>
    </location>
</feature>
<dbReference type="OrthoDB" id="1856718at2759"/>
<dbReference type="SUPFAM" id="SSF53323">
    <property type="entry name" value="Pyruvate-ferredoxin oxidoreductase, PFOR, domain III"/>
    <property type="match status" value="1"/>
</dbReference>
<evidence type="ECO:0000256" key="9">
    <source>
        <dbReference type="ARBA" id="ARBA00022857"/>
    </source>
</evidence>
<dbReference type="InterPro" id="IPR039261">
    <property type="entry name" value="FNR_nucleotide-bd"/>
</dbReference>
<dbReference type="EC" id="1.8.1.2" evidence="4"/>
<evidence type="ECO:0000256" key="3">
    <source>
        <dbReference type="ARBA" id="ARBA00004774"/>
    </source>
</evidence>
<evidence type="ECO:0000256" key="5">
    <source>
        <dbReference type="ARBA" id="ARBA00022448"/>
    </source>
</evidence>
<protein>
    <recommendedName>
        <fullName evidence="4">assimilatory sulfite reductase (NADPH)</fullName>
        <ecNumber evidence="4">1.8.1.2</ecNumber>
    </recommendedName>
</protein>
<evidence type="ECO:0000256" key="4">
    <source>
        <dbReference type="ARBA" id="ARBA00012604"/>
    </source>
</evidence>
<dbReference type="CDD" id="cd06207">
    <property type="entry name" value="CyPoR_like"/>
    <property type="match status" value="1"/>
</dbReference>
<dbReference type="EMBL" id="KV453841">
    <property type="protein sequence ID" value="ODV92675.1"/>
    <property type="molecule type" value="Genomic_DNA"/>
</dbReference>
<gene>
    <name evidence="15" type="ORF">CANCADRAFT_11548</name>
</gene>
<keyword evidence="6" id="KW-0285">Flavoprotein</keyword>
<accession>A0A1E4TLN6</accession>
<dbReference type="PANTHER" id="PTHR19384">
    <property type="entry name" value="NITRIC OXIDE SYNTHASE-RELATED"/>
    <property type="match status" value="1"/>
</dbReference>
<evidence type="ECO:0000256" key="11">
    <source>
        <dbReference type="ARBA" id="ARBA00023002"/>
    </source>
</evidence>
<dbReference type="InterPro" id="IPR017938">
    <property type="entry name" value="Riboflavin_synthase-like_b-brl"/>
</dbReference>
<dbReference type="PRINTS" id="PR00371">
    <property type="entry name" value="FPNCR"/>
</dbReference>
<dbReference type="Gene3D" id="3.40.50.80">
    <property type="entry name" value="Nucleotide-binding domain of ferredoxin-NADP reductase (FNR) module"/>
    <property type="match status" value="1"/>
</dbReference>
<organism evidence="15 16">
    <name type="scientific">Tortispora caseinolytica NRRL Y-17796</name>
    <dbReference type="NCBI Taxonomy" id="767744"/>
    <lineage>
        <taxon>Eukaryota</taxon>
        <taxon>Fungi</taxon>
        <taxon>Dikarya</taxon>
        <taxon>Ascomycota</taxon>
        <taxon>Saccharomycotina</taxon>
        <taxon>Trigonopsidomycetes</taxon>
        <taxon>Trigonopsidales</taxon>
        <taxon>Trigonopsidaceae</taxon>
        <taxon>Tortispora</taxon>
    </lineage>
</organism>
<evidence type="ECO:0000256" key="10">
    <source>
        <dbReference type="ARBA" id="ARBA00022982"/>
    </source>
</evidence>
<keyword evidence="9" id="KW-0521">NADP</keyword>
<dbReference type="GO" id="GO:0005829">
    <property type="term" value="C:cytosol"/>
    <property type="evidence" value="ECO:0007669"/>
    <property type="project" value="TreeGrafter"/>
</dbReference>
<keyword evidence="11" id="KW-0560">Oxidoreductase</keyword>
<dbReference type="Gene3D" id="3.40.50.970">
    <property type="match status" value="1"/>
</dbReference>
<sequence length="1028" mass="112583">PLMDSQVLFPFSSSESPALTSSVYATAHQLLLDVVPRFSDLLWSYDDVYGLNAAKGLKVVQCQTRSGAGTLFHGYSFHAVSSDKPVAAVVPSPALLAVAPALTALSSSAYYKPLVIHAPAQTYALNPDYVSALTAARSTGIPLILSQSAAEIQPLSVLATALASLSPILHTYSGARLVTESLRNDTPLSLDQSASLYAAISKVAQTFPSASAEAINTAFATMNSQLGTSILPITYTGPKDPETVVITFGSSENSVFSSLASQSVGVIAIRVYSPLDDEKLYSLVPQSARSVLVLGQVLADADLQNPELHSLLYSDISTALRLSGFSGKLFEFKYSPALEWTPASAQYLLDQLSAGFHNQTDLPALKDLPAAELQAKEFVFWDADNSPLISSPGKLARVFSLDPAQYVAYKPGYNTSIAGGTFRTDLRLSSAPVEAQYPVSAASLVVVRSLDLLNSVDLLSPLGSNGKVLLFASGSDDEIVAKLPSAFRRAVLDKNATVYVFDVSRLGEHPQVGDRVEPIATHFAFWKLAFPEQSFDRTVTQVITAFNNEMEFVGAVLAKLGEAVYESGLRSLEVTAAFKELSDDEPVLPEFSANSLIPNGERNIEEPTVQVVSKLDAIKRIAFKEAYGTEKALRPDLTTKTFEIKVRENKPVTPSDYDRYIFHIEFDLTGTDLKYGIGEALGIHAPNDADEVDEFISWYNLKGEDVVVAPSRDDPENHIYAQTIRQVLINNVDLLGRPLKKFYEGLTAYATDAKQKMKLEALTSPAGAAELKKRSEEDFLTHVDVLKEFDSAHPPIEDLLQLIPPLKRREYSIASSQKVHPHSLHLLIVVVDWVDSRGRRRYGHCSKYLADLAVGSKVIVSVKPSVMKLPPSPKTPIIMSGLGTGLAPFKAFLEEKQWQKDQGHDVGEVYLYLGSRHRRQEYLYGEEWEGYLADGLLTHLGAAFSRDQAEKIYIQDRMRQSMDELVDLIGEKGGYFYLCGPTWPVPNITSILEEVITTHATRKGHSPGDMRKVIEELKETGRYVLEVY</sequence>
<dbReference type="InterPro" id="IPR023173">
    <property type="entry name" value="NADPH_Cyt_P450_Rdtase_alpha"/>
</dbReference>
<reference evidence="16" key="1">
    <citation type="submission" date="2016-02" db="EMBL/GenBank/DDBJ databases">
        <title>Comparative genomics of biotechnologically important yeasts.</title>
        <authorList>
            <consortium name="DOE Joint Genome Institute"/>
            <person name="Riley R."/>
            <person name="Haridas S."/>
            <person name="Wolfe K.H."/>
            <person name="Lopes M.R."/>
            <person name="Hittinger C.T."/>
            <person name="Goker M."/>
            <person name="Salamov A."/>
            <person name="Wisecaver J."/>
            <person name="Long T.M."/>
            <person name="Aerts A.L."/>
            <person name="Barry K."/>
            <person name="Choi C."/>
            <person name="Clum A."/>
            <person name="Coughlan A.Y."/>
            <person name="Deshpande S."/>
            <person name="Douglass A.P."/>
            <person name="Hanson S.J."/>
            <person name="Klenk H.-P."/>
            <person name="Labutti K."/>
            <person name="Lapidus A."/>
            <person name="Lindquist E."/>
            <person name="Lipzen A."/>
            <person name="Meier-Kolthoff J.P."/>
            <person name="Ohm R.A."/>
            <person name="Otillar R.P."/>
            <person name="Pangilinan J."/>
            <person name="Peng Y."/>
            <person name="Rokas A."/>
            <person name="Rosa C.A."/>
            <person name="Scheuner C."/>
            <person name="Sibirny A.A."/>
            <person name="Slot J.C."/>
            <person name="Stielow J.B."/>
            <person name="Sun H."/>
            <person name="Kurtzman C.P."/>
            <person name="Blackwell M."/>
            <person name="Jeffries T.W."/>
            <person name="Grigoriev I.V."/>
        </authorList>
    </citation>
    <scope>NUCLEOTIDE SEQUENCE [LARGE SCALE GENOMIC DNA]</scope>
    <source>
        <strain evidence="16">NRRL Y-17796</strain>
    </source>
</reference>
<dbReference type="Gene3D" id="3.40.50.920">
    <property type="match status" value="1"/>
</dbReference>
<keyword evidence="8" id="KW-0274">FAD</keyword>
<name>A0A1E4TLN6_9ASCO</name>
<comment type="function">
    <text evidence="13">This enzyme catalyzes the 6-electron reduction of sulfite to sulfide. This is one of several activities required for the biosynthesis of L-cysteine from sulfate.</text>
</comment>
<evidence type="ECO:0000256" key="12">
    <source>
        <dbReference type="ARBA" id="ARBA00052219"/>
    </source>
</evidence>
<dbReference type="GO" id="GO:0050660">
    <property type="term" value="F:flavin adenine dinucleotide binding"/>
    <property type="evidence" value="ECO:0007669"/>
    <property type="project" value="TreeGrafter"/>
</dbReference>
<dbReference type="SUPFAM" id="SSF52343">
    <property type="entry name" value="Ferredoxin reductase-like, C-terminal NADP-linked domain"/>
    <property type="match status" value="1"/>
</dbReference>
<dbReference type="InterPro" id="IPR002869">
    <property type="entry name" value="Pyrv_flavodox_OxRed_cen"/>
</dbReference>
<dbReference type="PROSITE" id="PS51384">
    <property type="entry name" value="FAD_FR"/>
    <property type="match status" value="1"/>
</dbReference>
<evidence type="ECO:0000256" key="2">
    <source>
        <dbReference type="ARBA" id="ARBA00001974"/>
    </source>
</evidence>
<keyword evidence="5" id="KW-0813">Transport</keyword>
<dbReference type="Gene3D" id="2.40.30.10">
    <property type="entry name" value="Translation factors"/>
    <property type="match status" value="1"/>
</dbReference>
<evidence type="ECO:0000256" key="13">
    <source>
        <dbReference type="ARBA" id="ARBA00059320"/>
    </source>
</evidence>
<keyword evidence="16" id="KW-1185">Reference proteome</keyword>
<dbReference type="GO" id="GO:0009337">
    <property type="term" value="C:sulfite reductase complex (NADPH)"/>
    <property type="evidence" value="ECO:0007669"/>
    <property type="project" value="EnsemblFungi"/>
</dbReference>
<comment type="cofactor">
    <cofactor evidence="2">
        <name>FAD</name>
        <dbReference type="ChEBI" id="CHEBI:57692"/>
    </cofactor>
</comment>
<evidence type="ECO:0000256" key="1">
    <source>
        <dbReference type="ARBA" id="ARBA00001917"/>
    </source>
</evidence>
<dbReference type="InterPro" id="IPR017927">
    <property type="entry name" value="FAD-bd_FR_type"/>
</dbReference>
<feature type="domain" description="FAD-binding FR-type" evidence="14">
    <location>
        <begin position="639"/>
        <end position="871"/>
    </location>
</feature>
<comment type="cofactor">
    <cofactor evidence="1">
        <name>FMN</name>
        <dbReference type="ChEBI" id="CHEBI:58210"/>
    </cofactor>
</comment>
<comment type="catalytic activity">
    <reaction evidence="12">
        <text>hydrogen sulfide + 3 NADP(+) + 3 H2O = sulfite + 3 NADPH + 4 H(+)</text>
        <dbReference type="Rhea" id="RHEA:13801"/>
        <dbReference type="ChEBI" id="CHEBI:15377"/>
        <dbReference type="ChEBI" id="CHEBI:15378"/>
        <dbReference type="ChEBI" id="CHEBI:17359"/>
        <dbReference type="ChEBI" id="CHEBI:29919"/>
        <dbReference type="ChEBI" id="CHEBI:57783"/>
        <dbReference type="ChEBI" id="CHEBI:58349"/>
        <dbReference type="EC" id="1.8.1.2"/>
    </reaction>
</comment>